<dbReference type="Proteomes" id="UP000566819">
    <property type="component" value="Unassembled WGS sequence"/>
</dbReference>
<evidence type="ECO:0000313" key="2">
    <source>
        <dbReference type="EMBL" id="KAF4612812.1"/>
    </source>
</evidence>
<evidence type="ECO:0000256" key="1">
    <source>
        <dbReference type="SAM" id="MobiDB-lite"/>
    </source>
</evidence>
<reference evidence="2 3" key="1">
    <citation type="submission" date="2020-03" db="EMBL/GenBank/DDBJ databases">
        <title>Draft Genome Sequence of Cudoniella acicularis.</title>
        <authorList>
            <person name="Buettner E."/>
            <person name="Kellner H."/>
        </authorList>
    </citation>
    <scope>NUCLEOTIDE SEQUENCE [LARGE SCALE GENOMIC DNA]</scope>
    <source>
        <strain evidence="2 3">DSM 108380</strain>
    </source>
</reference>
<comment type="caution">
    <text evidence="2">The sequence shown here is derived from an EMBL/GenBank/DDBJ whole genome shotgun (WGS) entry which is preliminary data.</text>
</comment>
<proteinExistence type="predicted"/>
<feature type="compositionally biased region" description="Polar residues" evidence="1">
    <location>
        <begin position="27"/>
        <end position="39"/>
    </location>
</feature>
<keyword evidence="3" id="KW-1185">Reference proteome</keyword>
<feature type="compositionally biased region" description="Basic and acidic residues" evidence="1">
    <location>
        <begin position="17"/>
        <end position="26"/>
    </location>
</feature>
<sequence>MDVNNMEIDDMDMEGVDIDKGAEHPRNSQYGIAQQSNFMAQRPTWAGSERELIEAEEQKRREEEEEQQILAEVIEEQRQKAILKRFTTLSIVQPRNDAVTSKRKKESRFSASAFVESLGPMSEPEVIMQPTSSQQLSQPSLSTNHALMVEFFEEVASELELKDLNAPHGRKRQLSTSSSNSDEPRHKRPGSAARMATVVISKSPSSAKPSLANSSGTFTLTSRPKKF</sequence>
<feature type="compositionally biased region" description="Polar residues" evidence="1">
    <location>
        <begin position="216"/>
        <end position="227"/>
    </location>
</feature>
<name>A0A8H4QKK0_9HELO</name>
<feature type="region of interest" description="Disordered" evidence="1">
    <location>
        <begin position="1"/>
        <end position="46"/>
    </location>
</feature>
<feature type="region of interest" description="Disordered" evidence="1">
    <location>
        <begin position="163"/>
        <end position="227"/>
    </location>
</feature>
<protein>
    <submittedName>
        <fullName evidence="2">Uncharacterized protein</fullName>
    </submittedName>
</protein>
<dbReference type="AlphaFoldDB" id="A0A8H4QKK0"/>
<evidence type="ECO:0000313" key="3">
    <source>
        <dbReference type="Proteomes" id="UP000566819"/>
    </source>
</evidence>
<organism evidence="2 3">
    <name type="scientific">Cudoniella acicularis</name>
    <dbReference type="NCBI Taxonomy" id="354080"/>
    <lineage>
        <taxon>Eukaryota</taxon>
        <taxon>Fungi</taxon>
        <taxon>Dikarya</taxon>
        <taxon>Ascomycota</taxon>
        <taxon>Pezizomycotina</taxon>
        <taxon>Leotiomycetes</taxon>
        <taxon>Helotiales</taxon>
        <taxon>Tricladiaceae</taxon>
        <taxon>Cudoniella</taxon>
    </lineage>
</organism>
<feature type="compositionally biased region" description="Acidic residues" evidence="1">
    <location>
        <begin position="7"/>
        <end position="16"/>
    </location>
</feature>
<dbReference type="EMBL" id="JAAMPI010002489">
    <property type="protein sequence ID" value="KAF4612812.1"/>
    <property type="molecule type" value="Genomic_DNA"/>
</dbReference>
<feature type="compositionally biased region" description="Low complexity" evidence="1">
    <location>
        <begin position="201"/>
        <end position="215"/>
    </location>
</feature>
<accession>A0A8H4QKK0</accession>
<gene>
    <name evidence="2" type="ORF">G7Y89_g15561</name>
</gene>